<evidence type="ECO:0000256" key="10">
    <source>
        <dbReference type="SAM" id="Phobius"/>
    </source>
</evidence>
<feature type="transmembrane region" description="Helical" evidence="10">
    <location>
        <begin position="73"/>
        <end position="96"/>
    </location>
</feature>
<feature type="transmembrane region" description="Helical" evidence="10">
    <location>
        <begin position="39"/>
        <end position="61"/>
    </location>
</feature>
<comment type="subcellular location">
    <subcellularLocation>
        <location evidence="1">Cell membrane</location>
        <topology evidence="1">Multi-pass membrane protein</topology>
    </subcellularLocation>
</comment>
<gene>
    <name evidence="13" type="primary">LOC103585207</name>
</gene>
<dbReference type="Pfam" id="PF01490">
    <property type="entry name" value="Aa_trans"/>
    <property type="match status" value="1"/>
</dbReference>
<keyword evidence="5 10" id="KW-0812">Transmembrane</keyword>
<sequence length="101" mass="11494">MMMFFSNFPFSWIHHSLITLALNIIIVLLAIYVPDIRNVFGVVGASTSTCLIFVFPGLFYLKLSTEDLLSWRKLGAFVLLIFGIFVGNFSLALIIFDWINK</sequence>
<keyword evidence="3" id="KW-0813">Transport</keyword>
<evidence type="ECO:0000256" key="1">
    <source>
        <dbReference type="ARBA" id="ARBA00004651"/>
    </source>
</evidence>
<feature type="domain" description="Amino acid transporter transmembrane" evidence="11">
    <location>
        <begin position="7"/>
        <end position="92"/>
    </location>
</feature>
<evidence type="ECO:0000313" key="13">
    <source>
        <dbReference type="RefSeq" id="XP_008564336.1"/>
    </source>
</evidence>
<dbReference type="PANTHER" id="PTHR22950:SF366">
    <property type="entry name" value="SODIUM-COUPLED NEUTRAL AMINO ACID TRANSPORTER 6-RELATED"/>
    <property type="match status" value="1"/>
</dbReference>
<comment type="similarity">
    <text evidence="2">Belongs to the amino acid/polyamine transporter 2 family.</text>
</comment>
<evidence type="ECO:0000256" key="4">
    <source>
        <dbReference type="ARBA" id="ARBA00022475"/>
    </source>
</evidence>
<feature type="transmembrane region" description="Helical" evidence="10">
    <location>
        <begin position="12"/>
        <end position="33"/>
    </location>
</feature>
<dbReference type="Proteomes" id="UP000694923">
    <property type="component" value="Unplaced"/>
</dbReference>
<keyword evidence="9" id="KW-1015">Disulfide bond</keyword>
<evidence type="ECO:0000256" key="7">
    <source>
        <dbReference type="ARBA" id="ARBA00022989"/>
    </source>
</evidence>
<evidence type="ECO:0000256" key="3">
    <source>
        <dbReference type="ARBA" id="ARBA00022448"/>
    </source>
</evidence>
<keyword evidence="8 10" id="KW-0472">Membrane</keyword>
<evidence type="ECO:0000256" key="5">
    <source>
        <dbReference type="ARBA" id="ARBA00022692"/>
    </source>
</evidence>
<evidence type="ECO:0000256" key="8">
    <source>
        <dbReference type="ARBA" id="ARBA00023136"/>
    </source>
</evidence>
<evidence type="ECO:0000259" key="11">
    <source>
        <dbReference type="Pfam" id="PF01490"/>
    </source>
</evidence>
<proteinExistence type="inferred from homology"/>
<keyword evidence="4" id="KW-1003">Cell membrane</keyword>
<organism evidence="12 13">
    <name type="scientific">Galeopterus variegatus</name>
    <name type="common">Malayan flying lemur</name>
    <name type="synonym">Cynocephalus variegatus</name>
    <dbReference type="NCBI Taxonomy" id="482537"/>
    <lineage>
        <taxon>Eukaryota</taxon>
        <taxon>Metazoa</taxon>
        <taxon>Chordata</taxon>
        <taxon>Craniata</taxon>
        <taxon>Vertebrata</taxon>
        <taxon>Euteleostomi</taxon>
        <taxon>Mammalia</taxon>
        <taxon>Eutheria</taxon>
        <taxon>Euarchontoglires</taxon>
        <taxon>Dermoptera</taxon>
        <taxon>Cynocephalidae</taxon>
        <taxon>Galeopterus</taxon>
    </lineage>
</organism>
<evidence type="ECO:0000256" key="2">
    <source>
        <dbReference type="ARBA" id="ARBA00008066"/>
    </source>
</evidence>
<keyword evidence="7 10" id="KW-1133">Transmembrane helix</keyword>
<keyword evidence="12" id="KW-1185">Reference proteome</keyword>
<reference evidence="13" key="1">
    <citation type="submission" date="2025-08" db="UniProtKB">
        <authorList>
            <consortium name="RefSeq"/>
        </authorList>
    </citation>
    <scope>IDENTIFICATION</scope>
</reference>
<name>A0ABM0Q7J5_GALVR</name>
<evidence type="ECO:0000256" key="9">
    <source>
        <dbReference type="ARBA" id="ARBA00023157"/>
    </source>
</evidence>
<dbReference type="RefSeq" id="XP_008564336.1">
    <property type="nucleotide sequence ID" value="XM_008566114.1"/>
</dbReference>
<dbReference type="InterPro" id="IPR013057">
    <property type="entry name" value="AA_transpt_TM"/>
</dbReference>
<keyword evidence="6" id="KW-0029">Amino-acid transport</keyword>
<evidence type="ECO:0000256" key="6">
    <source>
        <dbReference type="ARBA" id="ARBA00022970"/>
    </source>
</evidence>
<protein>
    <submittedName>
        <fullName evidence="13">Probable sodium-coupled neutral amino acid transporter 6</fullName>
    </submittedName>
</protein>
<accession>A0ABM0Q7J5</accession>
<evidence type="ECO:0000313" key="12">
    <source>
        <dbReference type="Proteomes" id="UP000694923"/>
    </source>
</evidence>
<dbReference type="PANTHER" id="PTHR22950">
    <property type="entry name" value="AMINO ACID TRANSPORTER"/>
    <property type="match status" value="1"/>
</dbReference>
<dbReference type="GeneID" id="103585207"/>